<feature type="domain" description="Indole-3-glycerol phosphate synthase" evidence="10">
    <location>
        <begin position="172"/>
        <end position="268"/>
    </location>
</feature>
<keyword evidence="8" id="KW-0456">Lyase</keyword>
<dbReference type="PANTHER" id="PTHR22854:SF2">
    <property type="entry name" value="INDOLE-3-GLYCEROL-PHOSPHATE SYNTHASE"/>
    <property type="match status" value="1"/>
</dbReference>
<dbReference type="AlphaFoldDB" id="A0A1D6J8D0"/>
<evidence type="ECO:0000256" key="5">
    <source>
        <dbReference type="ARBA" id="ARBA00022793"/>
    </source>
</evidence>
<proteinExistence type="predicted"/>
<dbReference type="UniPathway" id="UPA00035">
    <property type="reaction ID" value="UER00043"/>
</dbReference>
<dbReference type="InterPro" id="IPR045186">
    <property type="entry name" value="Indole-3-glycerol_P_synth"/>
</dbReference>
<dbReference type="EC" id="4.1.1.48" evidence="3"/>
<dbReference type="InterPro" id="IPR013798">
    <property type="entry name" value="Indole-3-glycerol_P_synth_dom"/>
</dbReference>
<sequence>MEALAIGSAPRRPGARYSQLRRPGTLAVTTTATVACRPLTAPSMDAAVGRPSRAPIRCTSAETDSVDEVATSSHAAEANAGGTTEQEGNGSPVAAAAAYSPVVAGVDGIRIRRRPVTGPAVHYVGPFQFRLENEGNTPRNILEKIIWNKDVEVSQARLGSFYNLEAIRNAGVQVHDEREMDRVLGIDGVQLIGINNRNLETFEVDITNTKKLLEGERGQVIAQKDVIVVGESALFTPDDISFVQNAGVKAVLVGESLIKQEDPGKAIAGLFGKDISHAGAT</sequence>
<reference evidence="11" key="1">
    <citation type="submission" date="2015-12" db="EMBL/GenBank/DDBJ databases">
        <title>Update maize B73 reference genome by single molecule sequencing technologies.</title>
        <authorList>
            <consortium name="Maize Genome Sequencing Project"/>
            <person name="Ware D."/>
        </authorList>
    </citation>
    <scope>NUCLEOTIDE SEQUENCE</scope>
    <source>
        <tissue evidence="11">Seedling</tissue>
    </source>
</reference>
<dbReference type="SUPFAM" id="SSF51366">
    <property type="entry name" value="Ribulose-phoshate binding barrel"/>
    <property type="match status" value="1"/>
</dbReference>
<evidence type="ECO:0000256" key="2">
    <source>
        <dbReference type="ARBA" id="ARBA00004696"/>
    </source>
</evidence>
<evidence type="ECO:0000259" key="10">
    <source>
        <dbReference type="Pfam" id="PF00218"/>
    </source>
</evidence>
<organism evidence="11">
    <name type="scientific">Zea mays</name>
    <name type="common">Maize</name>
    <dbReference type="NCBI Taxonomy" id="4577"/>
    <lineage>
        <taxon>Eukaryota</taxon>
        <taxon>Viridiplantae</taxon>
        <taxon>Streptophyta</taxon>
        <taxon>Embryophyta</taxon>
        <taxon>Tracheophyta</taxon>
        <taxon>Spermatophyta</taxon>
        <taxon>Magnoliopsida</taxon>
        <taxon>Liliopsida</taxon>
        <taxon>Poales</taxon>
        <taxon>Poaceae</taxon>
        <taxon>PACMAD clade</taxon>
        <taxon>Panicoideae</taxon>
        <taxon>Andropogonodae</taxon>
        <taxon>Andropogoneae</taxon>
        <taxon>Tripsacinae</taxon>
        <taxon>Zea</taxon>
    </lineage>
</organism>
<keyword evidence="5" id="KW-0210">Decarboxylase</keyword>
<dbReference type="Gene3D" id="3.20.20.70">
    <property type="entry name" value="Aldolase class I"/>
    <property type="match status" value="1"/>
</dbReference>
<feature type="region of interest" description="Disordered" evidence="9">
    <location>
        <begin position="60"/>
        <end position="91"/>
    </location>
</feature>
<keyword evidence="6" id="KW-0822">Tryptophan biosynthesis</keyword>
<gene>
    <name evidence="11" type="ORF">ZEAMMB73_Zm00001d025652</name>
</gene>
<evidence type="ECO:0000256" key="3">
    <source>
        <dbReference type="ARBA" id="ARBA00012362"/>
    </source>
</evidence>
<comment type="catalytic activity">
    <reaction evidence="1">
        <text>1-(2-carboxyphenylamino)-1-deoxy-D-ribulose 5-phosphate + H(+) = (1S,2R)-1-C-(indol-3-yl)glycerol 3-phosphate + CO2 + H2O</text>
        <dbReference type="Rhea" id="RHEA:23476"/>
        <dbReference type="ChEBI" id="CHEBI:15377"/>
        <dbReference type="ChEBI" id="CHEBI:15378"/>
        <dbReference type="ChEBI" id="CHEBI:16526"/>
        <dbReference type="ChEBI" id="CHEBI:58613"/>
        <dbReference type="ChEBI" id="CHEBI:58866"/>
        <dbReference type="EC" id="4.1.1.48"/>
    </reaction>
</comment>
<evidence type="ECO:0000256" key="8">
    <source>
        <dbReference type="ARBA" id="ARBA00023239"/>
    </source>
</evidence>
<dbReference type="GO" id="GO:0004425">
    <property type="term" value="F:indole-3-glycerol-phosphate synthase activity"/>
    <property type="evidence" value="ECO:0007669"/>
    <property type="project" value="UniProtKB-EC"/>
</dbReference>
<evidence type="ECO:0000256" key="9">
    <source>
        <dbReference type="SAM" id="MobiDB-lite"/>
    </source>
</evidence>
<keyword evidence="4" id="KW-0028">Amino-acid biosynthesis</keyword>
<dbReference type="ExpressionAtlas" id="A0A1D6J8D0">
    <property type="expression patterns" value="baseline and differential"/>
</dbReference>
<dbReference type="PANTHER" id="PTHR22854">
    <property type="entry name" value="TRYPTOPHAN BIOSYNTHESIS PROTEIN"/>
    <property type="match status" value="1"/>
</dbReference>
<dbReference type="GO" id="GO:0000162">
    <property type="term" value="P:L-tryptophan biosynthetic process"/>
    <property type="evidence" value="ECO:0007669"/>
    <property type="project" value="UniProtKB-UniPathway"/>
</dbReference>
<evidence type="ECO:0000256" key="1">
    <source>
        <dbReference type="ARBA" id="ARBA00001633"/>
    </source>
</evidence>
<dbReference type="InterPro" id="IPR013785">
    <property type="entry name" value="Aldolase_TIM"/>
</dbReference>
<evidence type="ECO:0000256" key="7">
    <source>
        <dbReference type="ARBA" id="ARBA00023141"/>
    </source>
</evidence>
<accession>A0A1D6J8D0</accession>
<dbReference type="EMBL" id="CM000786">
    <property type="protein sequence ID" value="AQK44173.1"/>
    <property type="molecule type" value="Genomic_DNA"/>
</dbReference>
<evidence type="ECO:0000256" key="4">
    <source>
        <dbReference type="ARBA" id="ARBA00022605"/>
    </source>
</evidence>
<evidence type="ECO:0000313" key="11">
    <source>
        <dbReference type="EMBL" id="AQK44173.1"/>
    </source>
</evidence>
<comment type="pathway">
    <text evidence="2">Amino-acid biosynthesis; L-tryptophan biosynthesis; L-tryptophan from chorismate: step 4/5.</text>
</comment>
<keyword evidence="7" id="KW-0057">Aromatic amino acid biosynthesis</keyword>
<dbReference type="Pfam" id="PF00218">
    <property type="entry name" value="IGPS"/>
    <property type="match status" value="1"/>
</dbReference>
<name>A0A1D6J8D0_MAIZE</name>
<evidence type="ECO:0000256" key="6">
    <source>
        <dbReference type="ARBA" id="ARBA00022822"/>
    </source>
</evidence>
<dbReference type="InterPro" id="IPR011060">
    <property type="entry name" value="RibuloseP-bd_barrel"/>
</dbReference>
<protein>
    <recommendedName>
        <fullName evidence="3">indole-3-glycerol-phosphate synthase</fullName>
        <ecNumber evidence="3">4.1.1.48</ecNumber>
    </recommendedName>
</protein>